<dbReference type="GO" id="GO:0005829">
    <property type="term" value="C:cytosol"/>
    <property type="evidence" value="ECO:0007669"/>
    <property type="project" value="TreeGrafter"/>
</dbReference>
<keyword evidence="1" id="KW-0315">Glutamine amidotransferase</keyword>
<accession>V8CA62</accession>
<dbReference type="SUPFAM" id="SSF52317">
    <property type="entry name" value="Class I glutamine amidotransferase-like"/>
    <property type="match status" value="1"/>
</dbReference>
<evidence type="ECO:0000313" key="4">
    <source>
        <dbReference type="Proteomes" id="UP000018731"/>
    </source>
</evidence>
<dbReference type="InterPro" id="IPR017926">
    <property type="entry name" value="GATASE"/>
</dbReference>
<dbReference type="GO" id="GO:0004049">
    <property type="term" value="F:anthranilate synthase activity"/>
    <property type="evidence" value="ECO:0007669"/>
    <property type="project" value="TreeGrafter"/>
</dbReference>
<dbReference type="GO" id="GO:0000162">
    <property type="term" value="P:L-tryptophan biosynthetic process"/>
    <property type="evidence" value="ECO:0007669"/>
    <property type="project" value="TreeGrafter"/>
</dbReference>
<dbReference type="AlphaFoldDB" id="V8CA62"/>
<dbReference type="eggNOG" id="COG0512">
    <property type="taxonomic scope" value="Bacteria"/>
</dbReference>
<dbReference type="InterPro" id="IPR050472">
    <property type="entry name" value="Anth_synth/Amidotransfase"/>
</dbReference>
<organism evidence="3 4">
    <name type="scientific">Helicobacter macacae MIT 99-5501</name>
    <dbReference type="NCBI Taxonomy" id="1357400"/>
    <lineage>
        <taxon>Bacteria</taxon>
        <taxon>Pseudomonadati</taxon>
        <taxon>Campylobacterota</taxon>
        <taxon>Epsilonproteobacteria</taxon>
        <taxon>Campylobacterales</taxon>
        <taxon>Helicobacteraceae</taxon>
        <taxon>Helicobacter</taxon>
    </lineage>
</organism>
<dbReference type="Gene3D" id="3.40.50.880">
    <property type="match status" value="1"/>
</dbReference>
<feature type="domain" description="Glutamine amidotransferase" evidence="2">
    <location>
        <begin position="171"/>
        <end position="214"/>
    </location>
</feature>
<dbReference type="NCBIfam" id="TIGR00566">
    <property type="entry name" value="trpG_papA"/>
    <property type="match status" value="1"/>
</dbReference>
<evidence type="ECO:0000256" key="1">
    <source>
        <dbReference type="ARBA" id="ARBA00022962"/>
    </source>
</evidence>
<name>V8CA62_9HELI</name>
<evidence type="ECO:0000313" key="3">
    <source>
        <dbReference type="EMBL" id="ETD24259.1"/>
    </source>
</evidence>
<dbReference type="PANTHER" id="PTHR43418">
    <property type="entry name" value="MULTIFUNCTIONAL TRYPTOPHAN BIOSYNTHESIS PROTEIN-RELATED"/>
    <property type="match status" value="1"/>
</dbReference>
<dbReference type="InterPro" id="IPR006221">
    <property type="entry name" value="TrpG/PapA_dom"/>
</dbReference>
<dbReference type="Pfam" id="PF00117">
    <property type="entry name" value="GATase"/>
    <property type="match status" value="2"/>
</dbReference>
<keyword evidence="4" id="KW-1185">Reference proteome</keyword>
<dbReference type="InterPro" id="IPR029062">
    <property type="entry name" value="Class_I_gatase-like"/>
</dbReference>
<dbReference type="HOGENOM" id="CLU_014340_1_3_7"/>
<evidence type="ECO:0000259" key="2">
    <source>
        <dbReference type="Pfam" id="PF00117"/>
    </source>
</evidence>
<dbReference type="PRINTS" id="PR00097">
    <property type="entry name" value="ANTSNTHASEII"/>
</dbReference>
<dbReference type="OrthoDB" id="9786812at2"/>
<dbReference type="PROSITE" id="PS51273">
    <property type="entry name" value="GATASE_TYPE_1"/>
    <property type="match status" value="1"/>
</dbReference>
<dbReference type="Proteomes" id="UP000018731">
    <property type="component" value="Unassembled WGS sequence"/>
</dbReference>
<dbReference type="PANTHER" id="PTHR43418:SF4">
    <property type="entry name" value="MULTIFUNCTIONAL TRYPTOPHAN BIOSYNTHESIS PROTEIN"/>
    <property type="match status" value="1"/>
</dbReference>
<proteinExistence type="predicted"/>
<dbReference type="PATRIC" id="fig|1357400.3.peg.1380"/>
<dbReference type="PRINTS" id="PR00096">
    <property type="entry name" value="GATASE"/>
</dbReference>
<dbReference type="STRING" id="1357400.HMPREF2086_01009"/>
<protein>
    <recommendedName>
        <fullName evidence="2">Glutamine amidotransferase domain-containing protein</fullName>
    </recommendedName>
</protein>
<reference evidence="3 4" key="1">
    <citation type="journal article" date="2014" name="Genome Announc.">
        <title>Draft genome sequences of six enterohepatic helicobacter species isolated from humans and one from rhesus macaques.</title>
        <authorList>
            <person name="Shen Z."/>
            <person name="Sheh A."/>
            <person name="Young S.K."/>
            <person name="Abouelliel A."/>
            <person name="Ward D.V."/>
            <person name="Earl A.M."/>
            <person name="Fox J.G."/>
        </authorList>
    </citation>
    <scope>NUCLEOTIDE SEQUENCE [LARGE SCALE GENOMIC DNA]</scope>
    <source>
        <strain evidence="3 4">MIT 99-5501</strain>
    </source>
</reference>
<dbReference type="EMBL" id="AZJI01000004">
    <property type="protein sequence ID" value="ETD24259.1"/>
    <property type="molecule type" value="Genomic_DNA"/>
</dbReference>
<feature type="domain" description="Glutamine amidotransferase" evidence="2">
    <location>
        <begin position="3"/>
        <end position="152"/>
    </location>
</feature>
<gene>
    <name evidence="3" type="ORF">HMPREF2086_01009</name>
</gene>
<dbReference type="PRINTS" id="PR00099">
    <property type="entry name" value="CPSGATASE"/>
</dbReference>
<dbReference type="CDD" id="cd01743">
    <property type="entry name" value="GATase1_Anthranilate_Synthase"/>
    <property type="match status" value="1"/>
</dbReference>
<sequence length="216" mass="24058">MLVLIDNYDSFSYNLYQQIAQFYPQIQVVRNDECTILQIAKLKPKGLIISPGPKAPKDAGICIEAISHFAPQIPILGVCLGHQAICESFGGKVSYAPKIMHGKSSLIEANQDSPLFDSMPRFFEVARYHSLAIMEEKLPSCIEVIARVSSKNTPKSTKSTKLAKSKERHLQENVDENTIMAIAHKQYKTFGVQFHPESILTPLGNQIIKNFLAQIG</sequence>
<comment type="caution">
    <text evidence="3">The sequence shown here is derived from an EMBL/GenBank/DDBJ whole genome shotgun (WGS) entry which is preliminary data.</text>
</comment>
<dbReference type="RefSeq" id="WP_023927735.1">
    <property type="nucleotide sequence ID" value="NZ_KI669454.1"/>
</dbReference>